<organism evidence="11 12">
    <name type="scientific">Paeniglutamicibacter antarcticus</name>
    <dbReference type="NCBI Taxonomy" id="494023"/>
    <lineage>
        <taxon>Bacteria</taxon>
        <taxon>Bacillati</taxon>
        <taxon>Actinomycetota</taxon>
        <taxon>Actinomycetes</taxon>
        <taxon>Micrococcales</taxon>
        <taxon>Micrococcaceae</taxon>
        <taxon>Paeniglutamicibacter</taxon>
    </lineage>
</organism>
<feature type="transmembrane region" description="Helical" evidence="9">
    <location>
        <begin position="53"/>
        <end position="69"/>
    </location>
</feature>
<dbReference type="NCBIfam" id="TIGR00711">
    <property type="entry name" value="efflux_EmrB"/>
    <property type="match status" value="1"/>
</dbReference>
<feature type="transmembrane region" description="Helical" evidence="9">
    <location>
        <begin position="351"/>
        <end position="370"/>
    </location>
</feature>
<dbReference type="Pfam" id="PF07690">
    <property type="entry name" value="MFS_1"/>
    <property type="match status" value="1"/>
</dbReference>
<feature type="transmembrane region" description="Helical" evidence="9">
    <location>
        <begin position="376"/>
        <end position="402"/>
    </location>
</feature>
<dbReference type="Proteomes" id="UP001501257">
    <property type="component" value="Unassembled WGS sequence"/>
</dbReference>
<dbReference type="InterPro" id="IPR011701">
    <property type="entry name" value="MFS"/>
</dbReference>
<feature type="transmembrane region" description="Helical" evidence="9">
    <location>
        <begin position="12"/>
        <end position="41"/>
    </location>
</feature>
<feature type="transmembrane region" description="Helical" evidence="9">
    <location>
        <begin position="316"/>
        <end position="339"/>
    </location>
</feature>
<feature type="transmembrane region" description="Helical" evidence="9">
    <location>
        <begin position="81"/>
        <end position="100"/>
    </location>
</feature>
<gene>
    <name evidence="11" type="ORF">GCM10025778_29900</name>
</gene>
<dbReference type="CDD" id="cd17321">
    <property type="entry name" value="MFS_MMR_MDR_like"/>
    <property type="match status" value="1"/>
</dbReference>
<feature type="compositionally biased region" description="Polar residues" evidence="8">
    <location>
        <begin position="552"/>
        <end position="565"/>
    </location>
</feature>
<evidence type="ECO:0000256" key="2">
    <source>
        <dbReference type="ARBA" id="ARBA00008537"/>
    </source>
</evidence>
<comment type="subcellular location">
    <subcellularLocation>
        <location evidence="1">Cell membrane</location>
        <topology evidence="1">Multi-pass membrane protein</topology>
    </subcellularLocation>
</comment>
<dbReference type="Gene3D" id="1.20.1720.10">
    <property type="entry name" value="Multidrug resistance protein D"/>
    <property type="match status" value="1"/>
</dbReference>
<feature type="transmembrane region" description="Helical" evidence="9">
    <location>
        <begin position="139"/>
        <end position="161"/>
    </location>
</feature>
<evidence type="ECO:0000259" key="10">
    <source>
        <dbReference type="PROSITE" id="PS50850"/>
    </source>
</evidence>
<keyword evidence="12" id="KW-1185">Reference proteome</keyword>
<dbReference type="SUPFAM" id="SSF103473">
    <property type="entry name" value="MFS general substrate transporter"/>
    <property type="match status" value="1"/>
</dbReference>
<evidence type="ECO:0000313" key="12">
    <source>
        <dbReference type="Proteomes" id="UP001501257"/>
    </source>
</evidence>
<feature type="transmembrane region" description="Helical" evidence="9">
    <location>
        <begin position="167"/>
        <end position="190"/>
    </location>
</feature>
<dbReference type="InterPro" id="IPR036259">
    <property type="entry name" value="MFS_trans_sf"/>
</dbReference>
<dbReference type="EMBL" id="BAABLK010000037">
    <property type="protein sequence ID" value="GAA5228456.1"/>
    <property type="molecule type" value="Genomic_DNA"/>
</dbReference>
<dbReference type="PANTHER" id="PTHR42718:SF9">
    <property type="entry name" value="MAJOR FACILITATOR SUPERFAMILY MULTIDRUG TRANSPORTER MFSC"/>
    <property type="match status" value="1"/>
</dbReference>
<evidence type="ECO:0000256" key="5">
    <source>
        <dbReference type="ARBA" id="ARBA00022692"/>
    </source>
</evidence>
<evidence type="ECO:0000256" key="6">
    <source>
        <dbReference type="ARBA" id="ARBA00022989"/>
    </source>
</evidence>
<feature type="transmembrane region" description="Helical" evidence="9">
    <location>
        <begin position="241"/>
        <end position="262"/>
    </location>
</feature>
<evidence type="ECO:0000256" key="4">
    <source>
        <dbReference type="ARBA" id="ARBA00022475"/>
    </source>
</evidence>
<comment type="caution">
    <text evidence="11">The sequence shown here is derived from an EMBL/GenBank/DDBJ whole genome shotgun (WGS) entry which is preliminary data.</text>
</comment>
<proteinExistence type="inferred from homology"/>
<sequence length="565" mass="58854">MEATTDRYVKLRWFGLGAISLSVALIIMDSTIVAVAVPAIINDLGLSTTEVQWIQEIYTLVFAALLLVWGRIADRVGRRRILVLGILLFLVSSALCALAPSGMWLIAARAVQGIGGSMILPTTLSLLNANFRGKERTIAFAVWGSTIGGMAAVGPIVGGWLTSSYSWNWAFLINVPLGLIAAGGVLYFVAESRETATGRLDDYLGALLSVVGFGSLAFGLIEGRHYGWWSANSDAPFSLFGLSPVPATFVLSILALAGFIALERSRSQANRSVLLDLSLFNISSFSRGNLTALTVSLGEFGLILSLPLWFQNVLGLSALQAGLALVPLAVGSFVASGAISALSKSLPAVRMVQLGVGLEIISVATLALLIRPDSSTWMTSVILFVYGIGVGFATAQLTQVVLADVPVQQSGQAASTQSTARQVGSALGIAILGTALFTTLKNSTESQVSGLVAQFPQLKGAVDSVTHSSGGTISALASNPQTAAIADAARNALTQGVSVAAWIAAGVLVLGLLTSLRLKPAMPHDEEPAVGDEVETKNPRHARDAPAIGRPSATQQGRSEGTTDS</sequence>
<feature type="domain" description="Major facilitator superfamily (MFS) profile" evidence="10">
    <location>
        <begin position="15"/>
        <end position="523"/>
    </location>
</feature>
<feature type="region of interest" description="Disordered" evidence="8">
    <location>
        <begin position="522"/>
        <end position="565"/>
    </location>
</feature>
<evidence type="ECO:0000256" key="9">
    <source>
        <dbReference type="SAM" id="Phobius"/>
    </source>
</evidence>
<accession>A0ABP9TP37</accession>
<keyword evidence="7 9" id="KW-0472">Membrane</keyword>
<feature type="transmembrane region" description="Helical" evidence="9">
    <location>
        <begin position="499"/>
        <end position="518"/>
    </location>
</feature>
<protein>
    <submittedName>
        <fullName evidence="11">DHA2 family efflux MFS transporter permease subunit</fullName>
    </submittedName>
</protein>
<keyword evidence="4" id="KW-1003">Cell membrane</keyword>
<feature type="transmembrane region" description="Helical" evidence="9">
    <location>
        <begin position="106"/>
        <end position="127"/>
    </location>
</feature>
<name>A0ABP9TP37_9MICC</name>
<feature type="transmembrane region" description="Helical" evidence="9">
    <location>
        <begin position="423"/>
        <end position="440"/>
    </location>
</feature>
<feature type="transmembrane region" description="Helical" evidence="9">
    <location>
        <begin position="202"/>
        <end position="221"/>
    </location>
</feature>
<dbReference type="InterPro" id="IPR020846">
    <property type="entry name" value="MFS_dom"/>
</dbReference>
<keyword evidence="5 9" id="KW-0812">Transmembrane</keyword>
<evidence type="ECO:0000256" key="8">
    <source>
        <dbReference type="SAM" id="MobiDB-lite"/>
    </source>
</evidence>
<evidence type="ECO:0000256" key="7">
    <source>
        <dbReference type="ARBA" id="ARBA00023136"/>
    </source>
</evidence>
<dbReference type="InterPro" id="IPR004638">
    <property type="entry name" value="EmrB-like"/>
</dbReference>
<dbReference type="RefSeq" id="WP_345468769.1">
    <property type="nucleotide sequence ID" value="NZ_BAABLK010000037.1"/>
</dbReference>
<comment type="similarity">
    <text evidence="2">Belongs to the major facilitator superfamily. EmrB family.</text>
</comment>
<evidence type="ECO:0000256" key="1">
    <source>
        <dbReference type="ARBA" id="ARBA00004651"/>
    </source>
</evidence>
<keyword evidence="3" id="KW-0813">Transport</keyword>
<feature type="transmembrane region" description="Helical" evidence="9">
    <location>
        <begin position="290"/>
        <end position="310"/>
    </location>
</feature>
<reference evidence="12" key="1">
    <citation type="journal article" date="2019" name="Int. J. Syst. Evol. Microbiol.">
        <title>The Global Catalogue of Microorganisms (GCM) 10K type strain sequencing project: providing services to taxonomists for standard genome sequencing and annotation.</title>
        <authorList>
            <consortium name="The Broad Institute Genomics Platform"/>
            <consortium name="The Broad Institute Genome Sequencing Center for Infectious Disease"/>
            <person name="Wu L."/>
            <person name="Ma J."/>
        </authorList>
    </citation>
    <scope>NUCLEOTIDE SEQUENCE [LARGE SCALE GENOMIC DNA]</scope>
    <source>
        <strain evidence="12">JCM 18952</strain>
    </source>
</reference>
<dbReference type="PANTHER" id="PTHR42718">
    <property type="entry name" value="MAJOR FACILITATOR SUPERFAMILY MULTIDRUG TRANSPORTER MFSC"/>
    <property type="match status" value="1"/>
</dbReference>
<dbReference type="Gene3D" id="1.20.1250.20">
    <property type="entry name" value="MFS general substrate transporter like domains"/>
    <property type="match status" value="1"/>
</dbReference>
<evidence type="ECO:0000256" key="3">
    <source>
        <dbReference type="ARBA" id="ARBA00022448"/>
    </source>
</evidence>
<dbReference type="PROSITE" id="PS50850">
    <property type="entry name" value="MFS"/>
    <property type="match status" value="1"/>
</dbReference>
<keyword evidence="6 9" id="KW-1133">Transmembrane helix</keyword>
<feature type="compositionally biased region" description="Basic and acidic residues" evidence="8">
    <location>
        <begin position="534"/>
        <end position="544"/>
    </location>
</feature>
<evidence type="ECO:0000313" key="11">
    <source>
        <dbReference type="EMBL" id="GAA5228456.1"/>
    </source>
</evidence>